<dbReference type="KEGG" id="ssua:FPZ54_05160"/>
<sequence length="66" mass="6519">MDGQGLEPHRQGGTASAEAGIVLLEGPGGLAIALTPDAAEATARNLTAAAAEARGQEPMQFPPVPA</sequence>
<dbReference type="RefSeq" id="WP_145845495.1">
    <property type="nucleotide sequence ID" value="NZ_CP042239.1"/>
</dbReference>
<dbReference type="EMBL" id="CP042239">
    <property type="protein sequence ID" value="QDX25470.1"/>
    <property type="molecule type" value="Genomic_DNA"/>
</dbReference>
<accession>A0A518RDD7</accession>
<dbReference type="Proteomes" id="UP000318055">
    <property type="component" value="Chromosome"/>
</dbReference>
<keyword evidence="2" id="KW-1185">Reference proteome</keyword>
<name>A0A518RDD7_9SPHN</name>
<reference evidence="1 2" key="1">
    <citation type="submission" date="2019-07" db="EMBL/GenBank/DDBJ databases">
        <title>Sphingomonas alkalisoli sp. nov., isolated from rhizosphere soil of Suaedae salsa.</title>
        <authorList>
            <person name="Zhang H."/>
            <person name="Xu L."/>
            <person name="Zhang J.-X."/>
            <person name="Sun J.-Q."/>
        </authorList>
    </citation>
    <scope>NUCLEOTIDE SEQUENCE [LARGE SCALE GENOMIC DNA]</scope>
    <source>
        <strain evidence="1 2">XS-10</strain>
    </source>
</reference>
<proteinExistence type="predicted"/>
<organism evidence="1 2">
    <name type="scientific">Sphingomonas suaedae</name>
    <dbReference type="NCBI Taxonomy" id="2599297"/>
    <lineage>
        <taxon>Bacteria</taxon>
        <taxon>Pseudomonadati</taxon>
        <taxon>Pseudomonadota</taxon>
        <taxon>Alphaproteobacteria</taxon>
        <taxon>Sphingomonadales</taxon>
        <taxon>Sphingomonadaceae</taxon>
        <taxon>Sphingomonas</taxon>
    </lineage>
</organism>
<gene>
    <name evidence="1" type="ORF">FPZ54_05160</name>
</gene>
<protein>
    <submittedName>
        <fullName evidence="1">Uncharacterized protein</fullName>
    </submittedName>
</protein>
<dbReference type="AlphaFoldDB" id="A0A518RDD7"/>
<evidence type="ECO:0000313" key="2">
    <source>
        <dbReference type="Proteomes" id="UP000318055"/>
    </source>
</evidence>
<dbReference type="OrthoDB" id="7452167at2"/>
<evidence type="ECO:0000313" key="1">
    <source>
        <dbReference type="EMBL" id="QDX25470.1"/>
    </source>
</evidence>